<dbReference type="AlphaFoldDB" id="A0A1H5PGQ4"/>
<dbReference type="Proteomes" id="UP000199448">
    <property type="component" value="Unassembled WGS sequence"/>
</dbReference>
<protein>
    <submittedName>
        <fullName evidence="1">Uncharacterized protein</fullName>
    </submittedName>
</protein>
<keyword evidence="2" id="KW-1185">Reference proteome</keyword>
<gene>
    <name evidence="1" type="ORF">SAMN04488034_1177</name>
</gene>
<sequence>MEEFSIDRLELREGNLVINDTLLLSNSSSVYSSTDPRWTAHQMKIEEWIKNKKIKQETLTALFNLMTNSKNQRIVKEREVYFFNEGSWIDADWGKAYSIHNISSKKPDFSFDNVQEIKTIDDRPNWYEYYAD</sequence>
<proteinExistence type="predicted"/>
<reference evidence="1 2" key="1">
    <citation type="submission" date="2016-10" db="EMBL/GenBank/DDBJ databases">
        <authorList>
            <person name="de Groot N.N."/>
        </authorList>
    </citation>
    <scope>NUCLEOTIDE SEQUENCE [LARGE SCALE GENOMIC DNA]</scope>
    <source>
        <strain evidence="1 2">DSM 23553</strain>
    </source>
</reference>
<dbReference type="STRING" id="390640.SAMN04488034_1177"/>
<name>A0A1H5PGQ4_9FLAO</name>
<accession>A0A1H5PGQ4</accession>
<dbReference type="EMBL" id="FNUG01000017">
    <property type="protein sequence ID" value="SEF12940.1"/>
    <property type="molecule type" value="Genomic_DNA"/>
</dbReference>
<evidence type="ECO:0000313" key="1">
    <source>
        <dbReference type="EMBL" id="SEF12940.1"/>
    </source>
</evidence>
<organism evidence="1 2">
    <name type="scientific">Salinimicrobium catena</name>
    <dbReference type="NCBI Taxonomy" id="390640"/>
    <lineage>
        <taxon>Bacteria</taxon>
        <taxon>Pseudomonadati</taxon>
        <taxon>Bacteroidota</taxon>
        <taxon>Flavobacteriia</taxon>
        <taxon>Flavobacteriales</taxon>
        <taxon>Flavobacteriaceae</taxon>
        <taxon>Salinimicrobium</taxon>
    </lineage>
</organism>
<evidence type="ECO:0000313" key="2">
    <source>
        <dbReference type="Proteomes" id="UP000199448"/>
    </source>
</evidence>